<dbReference type="Gene3D" id="2.80.10.50">
    <property type="match status" value="1"/>
</dbReference>
<feature type="compositionally biased region" description="Basic and acidic residues" evidence="18">
    <location>
        <begin position="13"/>
        <end position="24"/>
    </location>
</feature>
<evidence type="ECO:0000256" key="1">
    <source>
        <dbReference type="ARBA" id="ARBA00004123"/>
    </source>
</evidence>
<keyword evidence="14 17" id="KW-0497">Mitogen</keyword>
<sequence length="312" mass="35779">MQSWPRLLHSQQKAKEPDSGHSFQRDERVISLSLESAENMQKMAKVPDLFEDLKNCYSENEEYGSEIDHLSLNQKSFYDASYEPLQEDCMDKLMSLSTSETSKTSKLTFKESVVMVASNGKILKKRRLSLNQFITNDDLEAIANDTEEEIIKPRSVPYNLQSNVKYNYMRIVNHQCILNDALNRSIIRDPSGQYLMAAVLNNLDDAVKFDMGAYTSEEDSQLPVTLRISKTRLFVSAQNEDEPVLLKEMPETPKTITDETNLLFFWEKHGSKDYFKSAAHPKLFIATKQEELVHMAKGLPSITDFQILENQS</sequence>
<dbReference type="PROSITE" id="PS00253">
    <property type="entry name" value="INTERLEUKIN_1"/>
    <property type="match status" value="1"/>
</dbReference>
<proteinExistence type="inferred from homology"/>
<evidence type="ECO:0000256" key="15">
    <source>
        <dbReference type="ARBA" id="ARBA00034090"/>
    </source>
</evidence>
<dbReference type="PANTHER" id="PTHR10078:SF33">
    <property type="entry name" value="INTERLEUKIN-1 ALPHA"/>
    <property type="match status" value="1"/>
</dbReference>
<dbReference type="SUPFAM" id="SSF50353">
    <property type="entry name" value="Cytokine"/>
    <property type="match status" value="1"/>
</dbReference>
<dbReference type="GO" id="GO:0032743">
    <property type="term" value="P:positive regulation of interleukin-2 production"/>
    <property type="evidence" value="ECO:0007669"/>
    <property type="project" value="UniProtKB-ARBA"/>
</dbReference>
<dbReference type="KEGG" id="cfr:102521743"/>
<dbReference type="InterPro" id="IPR020877">
    <property type="entry name" value="IL-1_CS"/>
</dbReference>
<keyword evidence="13" id="KW-0539">Nucleus</keyword>
<evidence type="ECO:0000256" key="2">
    <source>
        <dbReference type="ARBA" id="ARBA00004496"/>
    </source>
</evidence>
<dbReference type="InterPro" id="IPR008996">
    <property type="entry name" value="IL1/FGF"/>
</dbReference>
<evidence type="ECO:0000256" key="6">
    <source>
        <dbReference type="ARBA" id="ARBA00022514"/>
    </source>
</evidence>
<evidence type="ECO:0000256" key="14">
    <source>
        <dbReference type="ARBA" id="ARBA00023246"/>
    </source>
</evidence>
<keyword evidence="6 17" id="KW-0202">Cytokine</keyword>
<dbReference type="PANTHER" id="PTHR10078">
    <property type="entry name" value="INTERLEUKIN-1 FAMILY MEMBER"/>
    <property type="match status" value="1"/>
</dbReference>
<evidence type="ECO:0000256" key="18">
    <source>
        <dbReference type="SAM" id="MobiDB-lite"/>
    </source>
</evidence>
<evidence type="ECO:0000313" key="20">
    <source>
        <dbReference type="Proteomes" id="UP000694856"/>
    </source>
</evidence>
<dbReference type="GO" id="GO:0051781">
    <property type="term" value="P:positive regulation of cell division"/>
    <property type="evidence" value="ECO:0007669"/>
    <property type="project" value="UniProtKB-KW"/>
</dbReference>
<dbReference type="GO" id="GO:0005149">
    <property type="term" value="F:interleukin-1 receptor binding"/>
    <property type="evidence" value="ECO:0007669"/>
    <property type="project" value="UniProtKB-UniRule"/>
</dbReference>
<dbReference type="GO" id="GO:0006915">
    <property type="term" value="P:apoptotic process"/>
    <property type="evidence" value="ECO:0007669"/>
    <property type="project" value="UniProtKB-ARBA"/>
</dbReference>
<evidence type="ECO:0000256" key="7">
    <source>
        <dbReference type="ARBA" id="ARBA00022525"/>
    </source>
</evidence>
<dbReference type="InterPro" id="IPR003295">
    <property type="entry name" value="IL-1_alpha"/>
</dbReference>
<dbReference type="CTD" id="3552"/>
<evidence type="ECO:0000256" key="3">
    <source>
        <dbReference type="ARBA" id="ARBA00004613"/>
    </source>
</evidence>
<dbReference type="GO" id="GO:0001660">
    <property type="term" value="P:fever generation"/>
    <property type="evidence" value="ECO:0007669"/>
    <property type="project" value="UniProtKB-UniRule"/>
</dbReference>
<evidence type="ECO:0000313" key="21">
    <source>
        <dbReference type="RefSeq" id="XP_014413782.2"/>
    </source>
</evidence>
<dbReference type="PRINTS" id="PR01357">
    <property type="entry name" value="INTRLEUKN1AB"/>
</dbReference>
<dbReference type="Pfam" id="PF00340">
    <property type="entry name" value="IL1"/>
    <property type="match status" value="1"/>
</dbReference>
<dbReference type="AlphaFoldDB" id="A0A8B7KB83"/>
<evidence type="ECO:0000256" key="13">
    <source>
        <dbReference type="ARBA" id="ARBA00023242"/>
    </source>
</evidence>
<evidence type="ECO:0000256" key="5">
    <source>
        <dbReference type="ARBA" id="ARBA00022490"/>
    </source>
</evidence>
<dbReference type="GO" id="GO:0005125">
    <property type="term" value="F:cytokine activity"/>
    <property type="evidence" value="ECO:0007669"/>
    <property type="project" value="UniProtKB-UniRule"/>
</dbReference>
<keyword evidence="10" id="KW-0007">Acetylation</keyword>
<evidence type="ECO:0000256" key="16">
    <source>
        <dbReference type="ARBA" id="ARBA00034134"/>
    </source>
</evidence>
<evidence type="ECO:0000256" key="8">
    <source>
        <dbReference type="ARBA" id="ARBA00022553"/>
    </source>
</evidence>
<dbReference type="GO" id="GO:0005615">
    <property type="term" value="C:extracellular space"/>
    <property type="evidence" value="ECO:0007669"/>
    <property type="project" value="UniProtKB-KW"/>
</dbReference>
<evidence type="ECO:0000256" key="4">
    <source>
        <dbReference type="ARBA" id="ARBA00010448"/>
    </source>
</evidence>
<dbReference type="GO" id="GO:0005634">
    <property type="term" value="C:nucleus"/>
    <property type="evidence" value="ECO:0007669"/>
    <property type="project" value="UniProtKB-SubCell"/>
</dbReference>
<evidence type="ECO:0000256" key="9">
    <source>
        <dbReference type="ARBA" id="ARBA00022620"/>
    </source>
</evidence>
<keyword evidence="12 17" id="KW-0395">Inflammatory response</keyword>
<dbReference type="PRINTS" id="PR01358">
    <property type="entry name" value="INTRLEUKIN1A"/>
</dbReference>
<evidence type="ECO:0000256" key="17">
    <source>
        <dbReference type="RuleBase" id="RU003753"/>
    </source>
</evidence>
<keyword evidence="5" id="KW-0963">Cytoplasm</keyword>
<dbReference type="InterPro" id="IPR003502">
    <property type="entry name" value="IL-1_propep"/>
</dbReference>
<comment type="function">
    <text evidence="15">Cytokine constitutively present intracellularly in nearly all resting non-hematopoietic cells that plays an important role in inflammation and bridges the innate and adaptive immune systems. After binding to its receptor IL1R1 together with its accessory protein IL1RAP, forms the high affinity interleukin-1 receptor complex. Signaling involves the recruitment of adapter molecules such as MYD88, IRAK1 or IRAK4. In turn, mediates the activation of NF-kappa-B and the three MAPK pathways p38, p42/p44 and JNK pathways. Within the cell, acts as an alarmin and cell death results in its liberation in the extracellular space after disruption of the cell membrane to induce inflammation and alert the host to injury or damage. In addition to its role as a danger signal, which occurs when the cytokine is passively released by cell necrosis, directly senses DNA damage and acts as signal for genotoxic stress without loss of cell integrity.</text>
</comment>
<feature type="domain" description="Interleukin-1 propeptide" evidence="19">
    <location>
        <begin position="43"/>
        <end position="151"/>
    </location>
</feature>
<keyword evidence="9 17" id="KW-0666">Pyrogen</keyword>
<dbReference type="RefSeq" id="XP_014413782.2">
    <property type="nucleotide sequence ID" value="XM_014558296.2"/>
</dbReference>
<comment type="similarity">
    <text evidence="4 17">Belongs to the IL-1 family.</text>
</comment>
<comment type="subcellular location">
    <subcellularLocation>
        <location evidence="2">Cytoplasm</location>
    </subcellularLocation>
    <subcellularLocation>
        <location evidence="1">Nucleus</location>
    </subcellularLocation>
    <subcellularLocation>
        <location evidence="3 17">Secreted</location>
    </subcellularLocation>
</comment>
<organism evidence="20 21">
    <name type="scientific">Camelus ferus</name>
    <name type="common">Wild bactrian camel</name>
    <name type="synonym">Camelus bactrianus ferus</name>
    <dbReference type="NCBI Taxonomy" id="419612"/>
    <lineage>
        <taxon>Eukaryota</taxon>
        <taxon>Metazoa</taxon>
        <taxon>Chordata</taxon>
        <taxon>Craniata</taxon>
        <taxon>Vertebrata</taxon>
        <taxon>Euteleostomi</taxon>
        <taxon>Mammalia</taxon>
        <taxon>Eutheria</taxon>
        <taxon>Laurasiatheria</taxon>
        <taxon>Artiodactyla</taxon>
        <taxon>Tylopoda</taxon>
        <taxon>Camelidae</taxon>
        <taxon>Camelus</taxon>
    </lineage>
</organism>
<dbReference type="CDD" id="cd23295">
    <property type="entry name" value="beta-trefoil_IL1A"/>
    <property type="match status" value="1"/>
</dbReference>
<dbReference type="GO" id="GO:0071222">
    <property type="term" value="P:cellular response to lipopolysaccharide"/>
    <property type="evidence" value="ECO:0007669"/>
    <property type="project" value="TreeGrafter"/>
</dbReference>
<keyword evidence="20" id="KW-1185">Reference proteome</keyword>
<name>A0A8B7KB83_CAMFR</name>
<dbReference type="SMART" id="SM00125">
    <property type="entry name" value="IL1"/>
    <property type="match status" value="1"/>
</dbReference>
<dbReference type="PRINTS" id="PR00264">
    <property type="entry name" value="INTERLEUKIN1"/>
</dbReference>
<keyword evidence="7 17" id="KW-0964">Secreted</keyword>
<dbReference type="GeneID" id="102521743"/>
<gene>
    <name evidence="21" type="primary">IL1A</name>
</gene>
<keyword evidence="8" id="KW-0597">Phosphoprotein</keyword>
<evidence type="ECO:0000256" key="10">
    <source>
        <dbReference type="ARBA" id="ARBA00022990"/>
    </source>
</evidence>
<dbReference type="GO" id="GO:0005829">
    <property type="term" value="C:cytosol"/>
    <property type="evidence" value="ECO:0007669"/>
    <property type="project" value="UniProtKB-UniRule"/>
</dbReference>
<dbReference type="GO" id="GO:0019221">
    <property type="term" value="P:cytokine-mediated signaling pathway"/>
    <property type="evidence" value="ECO:0007669"/>
    <property type="project" value="TreeGrafter"/>
</dbReference>
<comment type="subunit">
    <text evidence="16">Monomer. Interacts with TMED10; the interaction mediates the translocation from the cytoplasm into the ERGIC (endoplasmic reticulum-Golgi intermediate compartment) and thereby secretion. Interacts with IL1R1. Interacts with S100A13; this interaction is the first step in the export of IL1A, followed by direct translocation of this complex across the plasma membrane.</text>
</comment>
<keyword evidence="11" id="KW-0325">Glycoprotein</keyword>
<evidence type="ECO:0000256" key="11">
    <source>
        <dbReference type="ARBA" id="ARBA00023180"/>
    </source>
</evidence>
<feature type="region of interest" description="Disordered" evidence="18">
    <location>
        <begin position="1"/>
        <end position="24"/>
    </location>
</feature>
<dbReference type="Pfam" id="PF02394">
    <property type="entry name" value="IL1_propep"/>
    <property type="match status" value="1"/>
</dbReference>
<dbReference type="GO" id="GO:0006955">
    <property type="term" value="P:immune response"/>
    <property type="evidence" value="ECO:0007669"/>
    <property type="project" value="InterPro"/>
</dbReference>
<dbReference type="InterPro" id="IPR000975">
    <property type="entry name" value="IL-1_fam"/>
</dbReference>
<dbReference type="Proteomes" id="UP000694856">
    <property type="component" value="Chromosome 28"/>
</dbReference>
<protein>
    <recommendedName>
        <fullName evidence="17">Interleukin-1</fullName>
    </recommendedName>
</protein>
<dbReference type="GO" id="GO:0033092">
    <property type="term" value="P:positive regulation of immature T cell proliferation in thymus"/>
    <property type="evidence" value="ECO:0007669"/>
    <property type="project" value="TreeGrafter"/>
</dbReference>
<dbReference type="FunFam" id="2.80.10.50:FF:000049">
    <property type="entry name" value="Interleukin-1 alpha"/>
    <property type="match status" value="1"/>
</dbReference>
<evidence type="ECO:0000256" key="12">
    <source>
        <dbReference type="ARBA" id="ARBA00023198"/>
    </source>
</evidence>
<accession>A0A8B7KB83</accession>
<evidence type="ECO:0000259" key="19">
    <source>
        <dbReference type="Pfam" id="PF02394"/>
    </source>
</evidence>
<reference evidence="21" key="1">
    <citation type="submission" date="2025-08" db="UniProtKB">
        <authorList>
            <consortium name="RefSeq"/>
        </authorList>
    </citation>
    <scope>IDENTIFICATION</scope>
    <source>
        <tissue evidence="21">Ear skin</tissue>
    </source>
</reference>